<dbReference type="InterPro" id="IPR029068">
    <property type="entry name" value="Glyas_Bleomycin-R_OHBP_Dase"/>
</dbReference>
<dbReference type="Gene3D" id="3.10.180.10">
    <property type="entry name" value="2,3-Dihydroxybiphenyl 1,2-Dioxygenase, domain 1"/>
    <property type="match status" value="1"/>
</dbReference>
<dbReference type="InterPro" id="IPR037523">
    <property type="entry name" value="VOC_core"/>
</dbReference>
<proteinExistence type="predicted"/>
<keyword evidence="3" id="KW-1185">Reference proteome</keyword>
<accession>A0A222E465</accession>
<dbReference type="Proteomes" id="UP000203589">
    <property type="component" value="Chromosome"/>
</dbReference>
<dbReference type="SUPFAM" id="SSF54593">
    <property type="entry name" value="Glyoxalase/Bleomycin resistance protein/Dihydroxybiphenyl dioxygenase"/>
    <property type="match status" value="1"/>
</dbReference>
<evidence type="ECO:0000313" key="3">
    <source>
        <dbReference type="Proteomes" id="UP000203589"/>
    </source>
</evidence>
<evidence type="ECO:0000259" key="1">
    <source>
        <dbReference type="PROSITE" id="PS51819"/>
    </source>
</evidence>
<organism evidence="2 3">
    <name type="scientific">Antarctobacter heliothermus</name>
    <dbReference type="NCBI Taxonomy" id="74033"/>
    <lineage>
        <taxon>Bacteria</taxon>
        <taxon>Pseudomonadati</taxon>
        <taxon>Pseudomonadota</taxon>
        <taxon>Alphaproteobacteria</taxon>
        <taxon>Rhodobacterales</taxon>
        <taxon>Roseobacteraceae</taxon>
        <taxon>Antarctobacter</taxon>
    </lineage>
</organism>
<dbReference type="OrthoDB" id="7346917at2"/>
<dbReference type="RefSeq" id="WP_094034798.1">
    <property type="nucleotide sequence ID" value="NZ_CP022540.1"/>
</dbReference>
<dbReference type="PROSITE" id="PS51819">
    <property type="entry name" value="VOC"/>
    <property type="match status" value="1"/>
</dbReference>
<dbReference type="KEGG" id="aht:ANTHELSMS3_02100"/>
<evidence type="ECO:0000313" key="2">
    <source>
        <dbReference type="EMBL" id="ASP20778.1"/>
    </source>
</evidence>
<sequence length="139" mass="15146">MDYETVPAAEFGASLRGLGLNLLVRDVRGYCAMLEAVFGMTAHRVSADFAILRYGMSVFQLHGDGTYHANPYLSYLPEAGPRGAGAELRLYDSDPDAVAAMAEAQGMHILQPPTDKPHGLRECYLICPDGYAWVPSRPL</sequence>
<protein>
    <submittedName>
        <fullName evidence="2">Glyoxalase</fullName>
    </submittedName>
</protein>
<gene>
    <name evidence="2" type="ORF">ANTHELSMS3_02100</name>
</gene>
<reference evidence="2 3" key="1">
    <citation type="submission" date="2017-07" db="EMBL/GenBank/DDBJ databases">
        <title>Genome Sequence of Antarctobacter heliothermus Strain SMS3 Isolated from a culture of the Diatom Skeletonema marinoi.</title>
        <authorList>
            <person name="Topel M."/>
            <person name="Pinder M.I.M."/>
            <person name="Johansson O.N."/>
            <person name="Kourtchenko O."/>
            <person name="Godhe A."/>
            <person name="Clarke A.K."/>
        </authorList>
    </citation>
    <scope>NUCLEOTIDE SEQUENCE [LARGE SCALE GENOMIC DNA]</scope>
    <source>
        <strain evidence="2 3">SMS3</strain>
    </source>
</reference>
<dbReference type="EMBL" id="CP022540">
    <property type="protein sequence ID" value="ASP20778.1"/>
    <property type="molecule type" value="Genomic_DNA"/>
</dbReference>
<feature type="domain" description="VOC" evidence="1">
    <location>
        <begin position="16"/>
        <end position="138"/>
    </location>
</feature>
<name>A0A222E465_9RHOB</name>
<dbReference type="AlphaFoldDB" id="A0A222E465"/>